<name>A0A3T1CYM2_9BACL</name>
<feature type="transmembrane region" description="Helical" evidence="1">
    <location>
        <begin position="61"/>
        <end position="81"/>
    </location>
</feature>
<dbReference type="Proteomes" id="UP000289856">
    <property type="component" value="Chromosome"/>
</dbReference>
<evidence type="ECO:0000313" key="2">
    <source>
        <dbReference type="EMBL" id="BBI30901.1"/>
    </source>
</evidence>
<keyword evidence="1" id="KW-1133">Transmembrane helix</keyword>
<reference evidence="2 3" key="1">
    <citation type="submission" date="2019-01" db="EMBL/GenBank/DDBJ databases">
        <title>Complete genome sequence of Cohnella hallensis HS21 isolated from Korean fir (Abies koreana) rhizospheric soil.</title>
        <authorList>
            <person name="Jiang L."/>
            <person name="Kang S.W."/>
            <person name="Kim S."/>
            <person name="Jung J."/>
            <person name="Kim C.Y."/>
            <person name="Kim D.H."/>
            <person name="Kim S.W."/>
            <person name="Lee J."/>
        </authorList>
    </citation>
    <scope>NUCLEOTIDE SEQUENCE [LARGE SCALE GENOMIC DNA]</scope>
    <source>
        <strain evidence="2 3">HS21</strain>
    </source>
</reference>
<dbReference type="KEGG" id="cohn:KCTCHS21_03000"/>
<dbReference type="AlphaFoldDB" id="A0A3T1CYM2"/>
<accession>A0A3T1CYM2</accession>
<proteinExistence type="predicted"/>
<dbReference type="EMBL" id="AP019400">
    <property type="protein sequence ID" value="BBI30901.1"/>
    <property type="molecule type" value="Genomic_DNA"/>
</dbReference>
<keyword evidence="3" id="KW-1185">Reference proteome</keyword>
<organism evidence="2 3">
    <name type="scientific">Cohnella abietis</name>
    <dbReference type="NCBI Taxonomy" id="2507935"/>
    <lineage>
        <taxon>Bacteria</taxon>
        <taxon>Bacillati</taxon>
        <taxon>Bacillota</taxon>
        <taxon>Bacilli</taxon>
        <taxon>Bacillales</taxon>
        <taxon>Paenibacillaceae</taxon>
        <taxon>Cohnella</taxon>
    </lineage>
</organism>
<keyword evidence="1" id="KW-0812">Transmembrane</keyword>
<dbReference type="OrthoDB" id="1918222at2"/>
<sequence length="260" mass="28697">MKINISKMVEHAGIYTDEIQIEEDTEVNKNKIRQLVLHKINEQSAGQGKHFSRKRNPSARIASIIAVIVALMTSAVVVNAATGGKFFGAILLNDENRNIAKNSNYASMEEATIGASIPKRTSPIVTSNILNEDQLKSLPGNSVTPIVVKEKSGTYKIPEVLTNNGDIVIFTKDNEYGWQLNEGEKLTIHYALDLETNKNSDKAGERMEIGFVHNGALVKGQFNKSKEFSYTITAPEAGEYYFYIENYSAGYIIISSGSIE</sequence>
<gene>
    <name evidence="2" type="ORF">KCTCHS21_03000</name>
</gene>
<evidence type="ECO:0000256" key="1">
    <source>
        <dbReference type="SAM" id="Phobius"/>
    </source>
</evidence>
<dbReference type="RefSeq" id="WP_130604808.1">
    <property type="nucleotide sequence ID" value="NZ_AP019400.1"/>
</dbReference>
<keyword evidence="1" id="KW-0472">Membrane</keyword>
<evidence type="ECO:0000313" key="3">
    <source>
        <dbReference type="Proteomes" id="UP000289856"/>
    </source>
</evidence>
<protein>
    <submittedName>
        <fullName evidence="2">Uncharacterized protein</fullName>
    </submittedName>
</protein>